<accession>A0ACA9Y1R4</accession>
<gene>
    <name evidence="1" type="ORF">CLIB1444_01S16930</name>
</gene>
<sequence length="244" mass="28590">MDLSNLSSNLPLTKPISQESVDGVNQQLNNEFKDAAKSVTNLYNNLSQSLQSSQDPSPSQPKDSDYKEDFTKAAKSIASLYRLSRDSSHLNHYFGYLSCLNDLLSVIENGEDLENWILTKKHELENQKDDSRIDTTQEQEDNKEDKERFNIRDVLNHEFSMDDELISPYKFRLGYPQLSRRSRQKERPKPKEKVKEKAKEKVKEKPERLKKDNKEEESEESEDEETCKRKSHLTNIMRKKVKFQ</sequence>
<protein>
    <submittedName>
        <fullName evidence="1">Uncharacterized protein</fullName>
    </submittedName>
</protein>
<dbReference type="Proteomes" id="UP001152531">
    <property type="component" value="Unassembled WGS sequence"/>
</dbReference>
<name>A0ACA9Y1R4_9ASCO</name>
<keyword evidence="2" id="KW-1185">Reference proteome</keyword>
<dbReference type="EMBL" id="CALSDN010000001">
    <property type="protein sequence ID" value="CAH6718897.1"/>
    <property type="molecule type" value="Genomic_DNA"/>
</dbReference>
<evidence type="ECO:0000313" key="1">
    <source>
        <dbReference type="EMBL" id="CAH6718897.1"/>
    </source>
</evidence>
<evidence type="ECO:0000313" key="2">
    <source>
        <dbReference type="Proteomes" id="UP001152531"/>
    </source>
</evidence>
<proteinExistence type="predicted"/>
<organism evidence="1 2">
    <name type="scientific">[Candida] jaroonii</name>
    <dbReference type="NCBI Taxonomy" id="467808"/>
    <lineage>
        <taxon>Eukaryota</taxon>
        <taxon>Fungi</taxon>
        <taxon>Dikarya</taxon>
        <taxon>Ascomycota</taxon>
        <taxon>Saccharomycotina</taxon>
        <taxon>Pichiomycetes</taxon>
        <taxon>Debaryomycetaceae</taxon>
        <taxon>Yamadazyma</taxon>
    </lineage>
</organism>
<comment type="caution">
    <text evidence="1">The sequence shown here is derived from an EMBL/GenBank/DDBJ whole genome shotgun (WGS) entry which is preliminary data.</text>
</comment>
<reference evidence="1" key="1">
    <citation type="submission" date="2022-06" db="EMBL/GenBank/DDBJ databases">
        <authorList>
            <person name="Legras J.-L."/>
            <person name="Devillers H."/>
            <person name="Grondin C."/>
        </authorList>
    </citation>
    <scope>NUCLEOTIDE SEQUENCE</scope>
    <source>
        <strain evidence="1">CLIB 1444</strain>
    </source>
</reference>